<name>A0AAV5SUL8_9BILA</name>
<dbReference type="AlphaFoldDB" id="A0AAV5SUL8"/>
<accession>A0AAV5SUL8</accession>
<comment type="caution">
    <text evidence="3">The sequence shown here is derived from an EMBL/GenBank/DDBJ whole genome shotgun (WGS) entry which is preliminary data.</text>
</comment>
<evidence type="ECO:0000256" key="1">
    <source>
        <dbReference type="SAM" id="Coils"/>
    </source>
</evidence>
<feature type="non-terminal residue" evidence="3">
    <location>
        <position position="1"/>
    </location>
</feature>
<protein>
    <submittedName>
        <fullName evidence="3">Uncharacterized protein</fullName>
    </submittedName>
</protein>
<proteinExistence type="predicted"/>
<keyword evidence="4" id="KW-1185">Reference proteome</keyword>
<reference evidence="3" key="1">
    <citation type="submission" date="2023-10" db="EMBL/GenBank/DDBJ databases">
        <title>Genome assembly of Pristionchus species.</title>
        <authorList>
            <person name="Yoshida K."/>
            <person name="Sommer R.J."/>
        </authorList>
    </citation>
    <scope>NUCLEOTIDE SEQUENCE</scope>
    <source>
        <strain evidence="3">RS0144</strain>
    </source>
</reference>
<gene>
    <name evidence="3" type="ORF">PENTCL1PPCAC_5401</name>
</gene>
<feature type="compositionally biased region" description="Basic and acidic residues" evidence="2">
    <location>
        <begin position="232"/>
        <end position="250"/>
    </location>
</feature>
<sequence length="579" mass="67506">GIELVGPPPIMGLLSAIFGDGGAKARAQGAEALAKAKYEAAMTQAERDKEHSDAMILQQRDAANKMEHVFHEKAAAEKIAHEEKMRLEREKSDLLKEAADANLRVIQESHERQRILMKESEEKRIEIEKNARDTEFRQREENEQKREIERTEAREREERSQREMTKAINEANREVVEMKDKTHDKITQLVMDNQKSKEELMKENNKIIADKDAANAAKLDQLTTNYQSQVREAQESAKQREDALHLERKAVDEKYRKEMENMSKMSKEERDKMTDDYHKRMKEKDEELSRNHREKDAKMDELHKNHLEDQRKAHEEINKLQEIRKEEVERLHRENEKNLREHNAKQEEMLNKMLEQSESKNAQLLYQSAQMNQLIGMHMQEQAEFLRISSCREELAPLKELKSSLLDNATKSCELWYAHEEAIRSEDQNRDLDDIKNQIRNNSKAMKNALNDIWRTIDECGSLRDQKQQWKGALQMIDVNHATPYDKAVRRTINGRDTPMERFHKLEDQCEKLKTAIQDLPDMIIESLQSLMSRNAQATITFIPADIQGVTKAITAPKQDGKIESIDGENGKEAVIEEP</sequence>
<evidence type="ECO:0000256" key="2">
    <source>
        <dbReference type="SAM" id="MobiDB-lite"/>
    </source>
</evidence>
<organism evidence="3 4">
    <name type="scientific">Pristionchus entomophagus</name>
    <dbReference type="NCBI Taxonomy" id="358040"/>
    <lineage>
        <taxon>Eukaryota</taxon>
        <taxon>Metazoa</taxon>
        <taxon>Ecdysozoa</taxon>
        <taxon>Nematoda</taxon>
        <taxon>Chromadorea</taxon>
        <taxon>Rhabditida</taxon>
        <taxon>Rhabditina</taxon>
        <taxon>Diplogasteromorpha</taxon>
        <taxon>Diplogasteroidea</taxon>
        <taxon>Neodiplogasteridae</taxon>
        <taxon>Pristionchus</taxon>
    </lineage>
</organism>
<dbReference type="EMBL" id="BTSX01000002">
    <property type="protein sequence ID" value="GMS83226.1"/>
    <property type="molecule type" value="Genomic_DNA"/>
</dbReference>
<feature type="region of interest" description="Disordered" evidence="2">
    <location>
        <begin position="229"/>
        <end position="250"/>
    </location>
</feature>
<feature type="coiled-coil region" evidence="1">
    <location>
        <begin position="317"/>
        <end position="363"/>
    </location>
</feature>
<feature type="region of interest" description="Disordered" evidence="2">
    <location>
        <begin position="281"/>
        <end position="311"/>
    </location>
</feature>
<evidence type="ECO:0000313" key="3">
    <source>
        <dbReference type="EMBL" id="GMS83226.1"/>
    </source>
</evidence>
<keyword evidence="1" id="KW-0175">Coiled coil</keyword>
<evidence type="ECO:0000313" key="4">
    <source>
        <dbReference type="Proteomes" id="UP001432027"/>
    </source>
</evidence>
<dbReference type="Proteomes" id="UP001432027">
    <property type="component" value="Unassembled WGS sequence"/>
</dbReference>
<feature type="region of interest" description="Disordered" evidence="2">
    <location>
        <begin position="130"/>
        <end position="180"/>
    </location>
</feature>